<dbReference type="InterPro" id="IPR015424">
    <property type="entry name" value="PyrdxlP-dep_Trfase"/>
</dbReference>
<dbReference type="EMBL" id="AUZZ01002353">
    <property type="protein sequence ID" value="EQD60773.1"/>
    <property type="molecule type" value="Genomic_DNA"/>
</dbReference>
<gene>
    <name evidence="5" type="ORF">B2A_03510</name>
</gene>
<feature type="non-terminal residue" evidence="5">
    <location>
        <position position="295"/>
    </location>
</feature>
<accession>T1AWM2</accession>
<evidence type="ECO:0000256" key="1">
    <source>
        <dbReference type="ARBA" id="ARBA00001933"/>
    </source>
</evidence>
<dbReference type="InterPro" id="IPR015422">
    <property type="entry name" value="PyrdxlP-dep_Trfase_small"/>
</dbReference>
<sequence>MERDPNLDSLLPYPFERLARLIAHDAPPDDRPLIRMSIGEPRHPAPPALVNCLKESLDDLGRYPTARGEPELREAIASWATRRFSLKPGQLNPASQILPVSGTREGLFAIAQTVIDPHRAPVVAMPNPFYQIYEGAAILAGAQPVFLNTFPETGYVPNLDAIPGDSWKRCQLLYLCSPGNPTGAILDLAFYDHAFRLADQHGFVVVADECYSELYSDETRPPLGMLEAAQQLGRDRFEHMIVFHSLSKRSSVPGLRSGFVAGDRMLIEAFHRYRTYHGCALPTPVQQASVWAWRD</sequence>
<feature type="domain" description="Aminotransferase class I/classII large" evidence="4">
    <location>
        <begin position="33"/>
        <end position="290"/>
    </location>
</feature>
<reference evidence="5" key="1">
    <citation type="submission" date="2013-08" db="EMBL/GenBank/DDBJ databases">
        <authorList>
            <person name="Mendez C."/>
            <person name="Richter M."/>
            <person name="Ferrer M."/>
            <person name="Sanchez J."/>
        </authorList>
    </citation>
    <scope>NUCLEOTIDE SEQUENCE</scope>
</reference>
<evidence type="ECO:0000256" key="3">
    <source>
        <dbReference type="ARBA" id="ARBA00022679"/>
    </source>
</evidence>
<dbReference type="CDD" id="cd00609">
    <property type="entry name" value="AAT_like"/>
    <property type="match status" value="1"/>
</dbReference>
<dbReference type="InterPro" id="IPR050881">
    <property type="entry name" value="LL-DAP_aminotransferase"/>
</dbReference>
<dbReference type="PANTHER" id="PTHR42832:SF3">
    <property type="entry name" value="L-GLUTAMINE--4-(METHYLSULFANYL)-2-OXOBUTANOATE AMINOTRANSFERASE"/>
    <property type="match status" value="1"/>
</dbReference>
<dbReference type="GO" id="GO:0008483">
    <property type="term" value="F:transaminase activity"/>
    <property type="evidence" value="ECO:0007669"/>
    <property type="project" value="UniProtKB-KW"/>
</dbReference>
<keyword evidence="2" id="KW-0032">Aminotransferase</keyword>
<dbReference type="Gene3D" id="3.40.640.10">
    <property type="entry name" value="Type I PLP-dependent aspartate aminotransferase-like (Major domain)"/>
    <property type="match status" value="1"/>
</dbReference>
<dbReference type="SUPFAM" id="SSF53383">
    <property type="entry name" value="PLP-dependent transferases"/>
    <property type="match status" value="1"/>
</dbReference>
<organism evidence="5">
    <name type="scientific">mine drainage metagenome</name>
    <dbReference type="NCBI Taxonomy" id="410659"/>
    <lineage>
        <taxon>unclassified sequences</taxon>
        <taxon>metagenomes</taxon>
        <taxon>ecological metagenomes</taxon>
    </lineage>
</organism>
<keyword evidence="3" id="KW-0808">Transferase</keyword>
<dbReference type="Gene3D" id="3.90.1150.10">
    <property type="entry name" value="Aspartate Aminotransferase, domain 1"/>
    <property type="match status" value="1"/>
</dbReference>
<evidence type="ECO:0000256" key="2">
    <source>
        <dbReference type="ARBA" id="ARBA00022576"/>
    </source>
</evidence>
<evidence type="ECO:0000313" key="5">
    <source>
        <dbReference type="EMBL" id="EQD60773.1"/>
    </source>
</evidence>
<reference evidence="5" key="2">
    <citation type="journal article" date="2014" name="ISME J.">
        <title>Microbial stratification in low pH oxic and suboxic macroscopic growths along an acid mine drainage.</title>
        <authorList>
            <person name="Mendez-Garcia C."/>
            <person name="Mesa V."/>
            <person name="Sprenger R.R."/>
            <person name="Richter M."/>
            <person name="Diez M.S."/>
            <person name="Solano J."/>
            <person name="Bargiela R."/>
            <person name="Golyshina O.V."/>
            <person name="Manteca A."/>
            <person name="Ramos J.L."/>
            <person name="Gallego J.R."/>
            <person name="Llorente I."/>
            <person name="Martins Dos Santos V.A."/>
            <person name="Jensen O.N."/>
            <person name="Pelaez A.I."/>
            <person name="Sanchez J."/>
            <person name="Ferrer M."/>
        </authorList>
    </citation>
    <scope>NUCLEOTIDE SEQUENCE</scope>
</reference>
<dbReference type="PANTHER" id="PTHR42832">
    <property type="entry name" value="AMINO ACID AMINOTRANSFERASE"/>
    <property type="match status" value="1"/>
</dbReference>
<evidence type="ECO:0000259" key="4">
    <source>
        <dbReference type="Pfam" id="PF00155"/>
    </source>
</evidence>
<dbReference type="InterPro" id="IPR004839">
    <property type="entry name" value="Aminotransferase_I/II_large"/>
</dbReference>
<dbReference type="GO" id="GO:0030170">
    <property type="term" value="F:pyridoxal phosphate binding"/>
    <property type="evidence" value="ECO:0007669"/>
    <property type="project" value="InterPro"/>
</dbReference>
<comment type="cofactor">
    <cofactor evidence="1">
        <name>pyridoxal 5'-phosphate</name>
        <dbReference type="ChEBI" id="CHEBI:597326"/>
    </cofactor>
</comment>
<proteinExistence type="predicted"/>
<dbReference type="InterPro" id="IPR015421">
    <property type="entry name" value="PyrdxlP-dep_Trfase_major"/>
</dbReference>
<dbReference type="Pfam" id="PF00155">
    <property type="entry name" value="Aminotran_1_2"/>
    <property type="match status" value="1"/>
</dbReference>
<name>T1AWM2_9ZZZZ</name>
<dbReference type="AlphaFoldDB" id="T1AWM2"/>
<comment type="caution">
    <text evidence="5">The sequence shown here is derived from an EMBL/GenBank/DDBJ whole genome shotgun (WGS) entry which is preliminary data.</text>
</comment>
<protein>
    <submittedName>
        <fullName evidence="5">Succinyldiaminopimelate transaminase</fullName>
    </submittedName>
</protein>